<proteinExistence type="predicted"/>
<comment type="caution">
    <text evidence="2">The sequence shown here is derived from an EMBL/GenBank/DDBJ whole genome shotgun (WGS) entry which is preliminary data.</text>
</comment>
<evidence type="ECO:0000256" key="1">
    <source>
        <dbReference type="SAM" id="Phobius"/>
    </source>
</evidence>
<reference evidence="3" key="1">
    <citation type="submission" date="2017-09" db="EMBL/GenBank/DDBJ databases">
        <title>Depth-based differentiation of microbial function through sediment-hosted aquifers and enrichment of novel symbionts in the deep terrestrial subsurface.</title>
        <authorList>
            <person name="Probst A.J."/>
            <person name="Ladd B."/>
            <person name="Jarett J.K."/>
            <person name="Geller-Mcgrath D.E."/>
            <person name="Sieber C.M.K."/>
            <person name="Emerson J.B."/>
            <person name="Anantharaman K."/>
            <person name="Thomas B.C."/>
            <person name="Malmstrom R."/>
            <person name="Stieglmeier M."/>
            <person name="Klingl A."/>
            <person name="Woyke T."/>
            <person name="Ryan C.M."/>
            <person name="Banfield J.F."/>
        </authorList>
    </citation>
    <scope>NUCLEOTIDE SEQUENCE [LARGE SCALE GENOMIC DNA]</scope>
</reference>
<gene>
    <name evidence="2" type="ORF">COU19_03200</name>
</gene>
<evidence type="ECO:0008006" key="4">
    <source>
        <dbReference type="Google" id="ProtNLM"/>
    </source>
</evidence>
<name>A0A2H0UB46_9BACT</name>
<protein>
    <recommendedName>
        <fullName evidence="4">Type 4 fimbrial biogenesis protein PilX N-terminal domain-containing protein</fullName>
    </recommendedName>
</protein>
<keyword evidence="1" id="KW-0472">Membrane</keyword>
<dbReference type="EMBL" id="PFBL01000024">
    <property type="protein sequence ID" value="PIR82916.1"/>
    <property type="molecule type" value="Genomic_DNA"/>
</dbReference>
<sequence length="176" mass="19150">MTHTNKGFALLIAVIFMSVMLAFALSISALALKQVTLSSSAVESQYAFYAADAALECVLYFDQKSDISLFNYDANQGKQTPPSLPCGDSNTSPSIQTLANPDVVIFSYPRVEFNTSPNPRYCADIKIYKYRSPQAPTKYSTFLFAQGYNVPCDTVDKVTSGASAARFAARGLQASY</sequence>
<organism evidence="2 3">
    <name type="scientific">Candidatus Kaiserbacteria bacterium CG10_big_fil_rev_8_21_14_0_10_56_12</name>
    <dbReference type="NCBI Taxonomy" id="1974611"/>
    <lineage>
        <taxon>Bacteria</taxon>
        <taxon>Candidatus Kaiseribacteriota</taxon>
    </lineage>
</organism>
<evidence type="ECO:0000313" key="3">
    <source>
        <dbReference type="Proteomes" id="UP000230179"/>
    </source>
</evidence>
<keyword evidence="1" id="KW-1133">Transmembrane helix</keyword>
<evidence type="ECO:0000313" key="2">
    <source>
        <dbReference type="EMBL" id="PIR82916.1"/>
    </source>
</evidence>
<accession>A0A2H0UB46</accession>
<dbReference type="Proteomes" id="UP000230179">
    <property type="component" value="Unassembled WGS sequence"/>
</dbReference>
<dbReference type="AlphaFoldDB" id="A0A2H0UB46"/>
<keyword evidence="1" id="KW-0812">Transmembrane</keyword>
<feature type="transmembrane region" description="Helical" evidence="1">
    <location>
        <begin position="7"/>
        <end position="32"/>
    </location>
</feature>